<name>A0ABW8YQV7_9SPHN</name>
<feature type="transmembrane region" description="Helical" evidence="1">
    <location>
        <begin position="44"/>
        <end position="66"/>
    </location>
</feature>
<keyword evidence="1" id="KW-0472">Membrane</keyword>
<gene>
    <name evidence="2" type="ORF">ABS767_16200</name>
</gene>
<keyword evidence="1" id="KW-1133">Transmembrane helix</keyword>
<keyword evidence="1" id="KW-0812">Transmembrane</keyword>
<accession>A0ABW8YQV7</accession>
<protein>
    <recommendedName>
        <fullName evidence="4">DUF1616 domain-containing protein</fullName>
    </recommendedName>
</protein>
<proteinExistence type="predicted"/>
<feature type="transmembrane region" description="Helical" evidence="1">
    <location>
        <begin position="78"/>
        <end position="100"/>
    </location>
</feature>
<dbReference type="RefSeq" id="WP_408080247.1">
    <property type="nucleotide sequence ID" value="NZ_JBELQC010000003.1"/>
</dbReference>
<organism evidence="2 3">
    <name type="scientific">Sphingomonas plantiphila</name>
    <dbReference type="NCBI Taxonomy" id="3163295"/>
    <lineage>
        <taxon>Bacteria</taxon>
        <taxon>Pseudomonadati</taxon>
        <taxon>Pseudomonadota</taxon>
        <taxon>Alphaproteobacteria</taxon>
        <taxon>Sphingomonadales</taxon>
        <taxon>Sphingomonadaceae</taxon>
        <taxon>Sphingomonas</taxon>
    </lineage>
</organism>
<dbReference type="EMBL" id="JBELQC010000003">
    <property type="protein sequence ID" value="MFL9842513.1"/>
    <property type="molecule type" value="Genomic_DNA"/>
</dbReference>
<dbReference type="Proteomes" id="UP001629244">
    <property type="component" value="Unassembled WGS sequence"/>
</dbReference>
<feature type="transmembrane region" description="Helical" evidence="1">
    <location>
        <begin position="6"/>
        <end position="32"/>
    </location>
</feature>
<sequence>MSILSAFLLTIPVVIAAPLLIYAVVFLVALILMPFPAEALRQALGHFILGSVVFIPALLAASFWPALLGFGASILSPIAGYAVTILLAMPSAWLVVRILDRQMRQVGGFRDTNVFFITAAANMMLILLSIYRLNLFSRT</sequence>
<feature type="transmembrane region" description="Helical" evidence="1">
    <location>
        <begin position="112"/>
        <end position="131"/>
    </location>
</feature>
<keyword evidence="3" id="KW-1185">Reference proteome</keyword>
<comment type="caution">
    <text evidence="2">The sequence shown here is derived from an EMBL/GenBank/DDBJ whole genome shotgun (WGS) entry which is preliminary data.</text>
</comment>
<evidence type="ECO:0000256" key="1">
    <source>
        <dbReference type="SAM" id="Phobius"/>
    </source>
</evidence>
<evidence type="ECO:0008006" key="4">
    <source>
        <dbReference type="Google" id="ProtNLM"/>
    </source>
</evidence>
<evidence type="ECO:0000313" key="3">
    <source>
        <dbReference type="Proteomes" id="UP001629244"/>
    </source>
</evidence>
<reference evidence="2 3" key="1">
    <citation type="submission" date="2024-06" db="EMBL/GenBank/DDBJ databases">
        <authorList>
            <person name="Kaempfer P."/>
            <person name="Viver T."/>
        </authorList>
    </citation>
    <scope>NUCLEOTIDE SEQUENCE [LARGE SCALE GENOMIC DNA]</scope>
    <source>
        <strain evidence="2 3">ST-64</strain>
    </source>
</reference>
<evidence type="ECO:0000313" key="2">
    <source>
        <dbReference type="EMBL" id="MFL9842513.1"/>
    </source>
</evidence>